<dbReference type="Proteomes" id="UP001054945">
    <property type="component" value="Unassembled WGS sequence"/>
</dbReference>
<gene>
    <name evidence="1" type="ORF">CEXT_323691</name>
</gene>
<dbReference type="AlphaFoldDB" id="A0AAV4RTR8"/>
<dbReference type="EMBL" id="BPLR01008281">
    <property type="protein sequence ID" value="GIY23502.1"/>
    <property type="molecule type" value="Genomic_DNA"/>
</dbReference>
<reference evidence="1 2" key="1">
    <citation type="submission" date="2021-06" db="EMBL/GenBank/DDBJ databases">
        <title>Caerostris extrusa draft genome.</title>
        <authorList>
            <person name="Kono N."/>
            <person name="Arakawa K."/>
        </authorList>
    </citation>
    <scope>NUCLEOTIDE SEQUENCE [LARGE SCALE GENOMIC DNA]</scope>
</reference>
<organism evidence="1 2">
    <name type="scientific">Caerostris extrusa</name>
    <name type="common">Bark spider</name>
    <name type="synonym">Caerostris bankana</name>
    <dbReference type="NCBI Taxonomy" id="172846"/>
    <lineage>
        <taxon>Eukaryota</taxon>
        <taxon>Metazoa</taxon>
        <taxon>Ecdysozoa</taxon>
        <taxon>Arthropoda</taxon>
        <taxon>Chelicerata</taxon>
        <taxon>Arachnida</taxon>
        <taxon>Araneae</taxon>
        <taxon>Araneomorphae</taxon>
        <taxon>Entelegynae</taxon>
        <taxon>Araneoidea</taxon>
        <taxon>Araneidae</taxon>
        <taxon>Caerostris</taxon>
    </lineage>
</organism>
<keyword evidence="2" id="KW-1185">Reference proteome</keyword>
<comment type="caution">
    <text evidence="1">The sequence shown here is derived from an EMBL/GenBank/DDBJ whole genome shotgun (WGS) entry which is preliminary data.</text>
</comment>
<evidence type="ECO:0000313" key="2">
    <source>
        <dbReference type="Proteomes" id="UP001054945"/>
    </source>
</evidence>
<feature type="non-terminal residue" evidence="1">
    <location>
        <position position="1"/>
    </location>
</feature>
<evidence type="ECO:0000313" key="1">
    <source>
        <dbReference type="EMBL" id="GIY23502.1"/>
    </source>
</evidence>
<proteinExistence type="predicted"/>
<accession>A0AAV4RTR8</accession>
<name>A0AAV4RTR8_CAEEX</name>
<protein>
    <submittedName>
        <fullName evidence="1">Uncharacterized protein</fullName>
    </submittedName>
</protein>
<sequence>EFVPLCGTCRPSPPALGVHAAHEHAHLGAVLVAGQAQAQLVDPFTMFMKISSPLMSPYFFCTFSAKREKAISTTEYAMQITIATKSIATTD</sequence>